<evidence type="ECO:0000313" key="4">
    <source>
        <dbReference type="Proteomes" id="UP000627838"/>
    </source>
</evidence>
<comment type="caution">
    <text evidence="3">The sequence shown here is derived from an EMBL/GenBank/DDBJ whole genome shotgun (WGS) entry which is preliminary data.</text>
</comment>
<evidence type="ECO:0000313" key="3">
    <source>
        <dbReference type="EMBL" id="MBE1531872.1"/>
    </source>
</evidence>
<dbReference type="InterPro" id="IPR006311">
    <property type="entry name" value="TAT_signal"/>
</dbReference>
<keyword evidence="4" id="KW-1185">Reference proteome</keyword>
<feature type="signal peptide" evidence="1">
    <location>
        <begin position="1"/>
        <end position="23"/>
    </location>
</feature>
<dbReference type="PROSITE" id="PS51257">
    <property type="entry name" value="PROKAR_LIPOPROTEIN"/>
    <property type="match status" value="1"/>
</dbReference>
<sequence>MRPSPRRLLAAASAAACALVLSAACSDSPDAPAAARAPSAEPSPAASGRAVPGLLPPVRAYVDAVAAEDLDALAGAFAEDAVLVDVGRRFDGRAAIRAWADAEVIGGTLTVTEIVAERPGYQRLLVRFAPGGTGGFAARYAFTVSGPAITEAELTYAD</sequence>
<dbReference type="InterPro" id="IPR037401">
    <property type="entry name" value="SnoaL-like"/>
</dbReference>
<protein>
    <recommendedName>
        <fullName evidence="2">SnoaL-like domain-containing protein</fullName>
    </recommendedName>
</protein>
<gene>
    <name evidence="3" type="ORF">H4W34_001705</name>
</gene>
<organism evidence="3 4">
    <name type="scientific">Actinomadura algeriensis</name>
    <dbReference type="NCBI Taxonomy" id="1679523"/>
    <lineage>
        <taxon>Bacteria</taxon>
        <taxon>Bacillati</taxon>
        <taxon>Actinomycetota</taxon>
        <taxon>Actinomycetes</taxon>
        <taxon>Streptosporangiales</taxon>
        <taxon>Thermomonosporaceae</taxon>
        <taxon>Actinomadura</taxon>
    </lineage>
</organism>
<dbReference type="Gene3D" id="3.10.450.50">
    <property type="match status" value="1"/>
</dbReference>
<dbReference type="Pfam" id="PF12680">
    <property type="entry name" value="SnoaL_2"/>
    <property type="match status" value="1"/>
</dbReference>
<evidence type="ECO:0000256" key="1">
    <source>
        <dbReference type="SAM" id="SignalP"/>
    </source>
</evidence>
<feature type="domain" description="SnoaL-like" evidence="2">
    <location>
        <begin position="58"/>
        <end position="118"/>
    </location>
</feature>
<keyword evidence="1" id="KW-0732">Signal</keyword>
<dbReference type="InterPro" id="IPR032710">
    <property type="entry name" value="NTF2-like_dom_sf"/>
</dbReference>
<dbReference type="PROSITE" id="PS51318">
    <property type="entry name" value="TAT"/>
    <property type="match status" value="1"/>
</dbReference>
<reference evidence="3 4" key="1">
    <citation type="submission" date="2020-10" db="EMBL/GenBank/DDBJ databases">
        <title>Sequencing the genomes of 1000 actinobacteria strains.</title>
        <authorList>
            <person name="Klenk H.-P."/>
        </authorList>
    </citation>
    <scope>NUCLEOTIDE SEQUENCE [LARGE SCALE GENOMIC DNA]</scope>
    <source>
        <strain evidence="3 4">DSM 46744</strain>
    </source>
</reference>
<name>A0ABR9JMU5_9ACTN</name>
<evidence type="ECO:0000259" key="2">
    <source>
        <dbReference type="Pfam" id="PF12680"/>
    </source>
</evidence>
<feature type="chain" id="PRO_5045325936" description="SnoaL-like domain-containing protein" evidence="1">
    <location>
        <begin position="24"/>
        <end position="158"/>
    </location>
</feature>
<dbReference type="EMBL" id="JADBDZ010000001">
    <property type="protein sequence ID" value="MBE1531872.1"/>
    <property type="molecule type" value="Genomic_DNA"/>
</dbReference>
<dbReference type="SUPFAM" id="SSF54427">
    <property type="entry name" value="NTF2-like"/>
    <property type="match status" value="1"/>
</dbReference>
<dbReference type="RefSeq" id="WP_192758658.1">
    <property type="nucleotide sequence ID" value="NZ_JADBDZ010000001.1"/>
</dbReference>
<accession>A0ABR9JMU5</accession>
<dbReference type="Proteomes" id="UP000627838">
    <property type="component" value="Unassembled WGS sequence"/>
</dbReference>
<proteinExistence type="predicted"/>